<evidence type="ECO:0000313" key="6">
    <source>
        <dbReference type="EMBL" id="MFC0682837.1"/>
    </source>
</evidence>
<dbReference type="PRINTS" id="PR00038">
    <property type="entry name" value="HTHLUXR"/>
</dbReference>
<dbReference type="InterPro" id="IPR000792">
    <property type="entry name" value="Tscrpt_reg_LuxR_C"/>
</dbReference>
<accession>A0ABV6S0S2</accession>
<evidence type="ECO:0000256" key="2">
    <source>
        <dbReference type="ARBA" id="ARBA00023125"/>
    </source>
</evidence>
<evidence type="ECO:0000256" key="3">
    <source>
        <dbReference type="ARBA" id="ARBA00023163"/>
    </source>
</evidence>
<dbReference type="InterPro" id="IPR016032">
    <property type="entry name" value="Sig_transdc_resp-reg_C-effctor"/>
</dbReference>
<dbReference type="Proteomes" id="UP001589896">
    <property type="component" value="Unassembled WGS sequence"/>
</dbReference>
<evidence type="ECO:0000259" key="5">
    <source>
        <dbReference type="PROSITE" id="PS50043"/>
    </source>
</evidence>
<dbReference type="PANTHER" id="PTHR44688">
    <property type="entry name" value="DNA-BINDING TRANSCRIPTIONAL ACTIVATOR DEVR_DOSR"/>
    <property type="match status" value="1"/>
</dbReference>
<dbReference type="SMART" id="SM00421">
    <property type="entry name" value="HTH_LUXR"/>
    <property type="match status" value="1"/>
</dbReference>
<dbReference type="RefSeq" id="WP_386677240.1">
    <property type="nucleotide sequence ID" value="NZ_JBHLTG010000019.1"/>
</dbReference>
<reference evidence="6 7" key="1">
    <citation type="submission" date="2024-09" db="EMBL/GenBank/DDBJ databases">
        <authorList>
            <person name="Sun Q."/>
            <person name="Mori K."/>
        </authorList>
    </citation>
    <scope>NUCLEOTIDE SEQUENCE [LARGE SCALE GENOMIC DNA]</scope>
    <source>
        <strain evidence="6 7">KCTC 23076</strain>
    </source>
</reference>
<dbReference type="SUPFAM" id="SSF48452">
    <property type="entry name" value="TPR-like"/>
    <property type="match status" value="1"/>
</dbReference>
<dbReference type="CDD" id="cd06170">
    <property type="entry name" value="LuxR_C_like"/>
    <property type="match status" value="1"/>
</dbReference>
<comment type="caution">
    <text evidence="6">The sequence shown here is derived from an EMBL/GenBank/DDBJ whole genome shotgun (WGS) entry which is preliminary data.</text>
</comment>
<dbReference type="Pfam" id="PF00196">
    <property type="entry name" value="GerE"/>
    <property type="match status" value="1"/>
</dbReference>
<dbReference type="PROSITE" id="PS50043">
    <property type="entry name" value="HTH_LUXR_2"/>
    <property type="match status" value="1"/>
</dbReference>
<proteinExistence type="predicted"/>
<dbReference type="Gene3D" id="1.25.40.10">
    <property type="entry name" value="Tetratricopeptide repeat domain"/>
    <property type="match status" value="1"/>
</dbReference>
<keyword evidence="1" id="KW-0805">Transcription regulation</keyword>
<dbReference type="Gene3D" id="1.10.10.10">
    <property type="entry name" value="Winged helix-like DNA-binding domain superfamily/Winged helix DNA-binding domain"/>
    <property type="match status" value="1"/>
</dbReference>
<dbReference type="PROSITE" id="PS00622">
    <property type="entry name" value="HTH_LUXR_1"/>
    <property type="match status" value="1"/>
</dbReference>
<dbReference type="SUPFAM" id="SSF46894">
    <property type="entry name" value="C-terminal effector domain of the bipartite response regulators"/>
    <property type="match status" value="1"/>
</dbReference>
<keyword evidence="2" id="KW-0238">DNA-binding</keyword>
<dbReference type="EMBL" id="JBHLTG010000019">
    <property type="protein sequence ID" value="MFC0682837.1"/>
    <property type="molecule type" value="Genomic_DNA"/>
</dbReference>
<keyword evidence="7" id="KW-1185">Reference proteome</keyword>
<dbReference type="InterPro" id="IPR011990">
    <property type="entry name" value="TPR-like_helical_dom_sf"/>
</dbReference>
<protein>
    <submittedName>
        <fullName evidence="6">LuxR C-terminal-related transcriptional regulator</fullName>
    </submittedName>
</protein>
<feature type="region of interest" description="Disordered" evidence="4">
    <location>
        <begin position="1"/>
        <end position="40"/>
    </location>
</feature>
<gene>
    <name evidence="6" type="ORF">ACFFGH_33820</name>
</gene>
<organism evidence="6 7">
    <name type="scientific">Lysobacter korlensis</name>
    <dbReference type="NCBI Taxonomy" id="553636"/>
    <lineage>
        <taxon>Bacteria</taxon>
        <taxon>Pseudomonadati</taxon>
        <taxon>Pseudomonadota</taxon>
        <taxon>Gammaproteobacteria</taxon>
        <taxon>Lysobacterales</taxon>
        <taxon>Lysobacteraceae</taxon>
        <taxon>Lysobacter</taxon>
    </lineage>
</organism>
<sequence>MSIGAETMPSHVTGTEPADAAAPKRRAKRGPLPQDILDPAPDWRELSLTEVDDARARILQQPDERWSSDPSALLALAASYRYTLSPNPFTALAYLDAADALLDDDDPAEAFVLSRLLRAGNARSLGRLEAALAGTGTAEEAARSARIALPVSIELQAAAIVESGICLTLLGRLDEARARLTHGMRLETSRWHPAGHVEGLGCYALLEFLLGHPAAARAAVARAGVHAGESVLAGHLSTAPYLVVAALIELEAGRVEKAESIVDAVWDAANGSEYEPLGHFVRASALASRARWHDALDALQDMQLGLRAWENPGLLRSLHDALRASVLITQGEGGPARQLITRLHEDEHHALCPQRLLARLEIAAGDFTAALEAIEPCIALGDDHAPLTHVYVDVLWAAAHDGLGDVHAAATAFDRALDAAARNDSRRPFASVPPERLRRLLAEARKRDLPEHSARLVEQLSLEVPAEQSGAEFVSPLSARERIVLNHIIAGHSARQISAQLRVSPNTIKTQVRSVYRKLGASNRHEAIERARSFGLTG</sequence>
<evidence type="ECO:0000256" key="4">
    <source>
        <dbReference type="SAM" id="MobiDB-lite"/>
    </source>
</evidence>
<dbReference type="InterPro" id="IPR036388">
    <property type="entry name" value="WH-like_DNA-bd_sf"/>
</dbReference>
<evidence type="ECO:0000313" key="7">
    <source>
        <dbReference type="Proteomes" id="UP001589896"/>
    </source>
</evidence>
<name>A0ABV6S0S2_9GAMM</name>
<feature type="domain" description="HTH luxR-type" evidence="5">
    <location>
        <begin position="470"/>
        <end position="535"/>
    </location>
</feature>
<evidence type="ECO:0000256" key="1">
    <source>
        <dbReference type="ARBA" id="ARBA00023015"/>
    </source>
</evidence>
<keyword evidence="3" id="KW-0804">Transcription</keyword>
<dbReference type="PANTHER" id="PTHR44688:SF16">
    <property type="entry name" value="DNA-BINDING TRANSCRIPTIONAL ACTIVATOR DEVR_DOSR"/>
    <property type="match status" value="1"/>
</dbReference>